<feature type="transmembrane region" description="Helical" evidence="2">
    <location>
        <begin position="35"/>
        <end position="53"/>
    </location>
</feature>
<evidence type="ECO:0000313" key="4">
    <source>
        <dbReference type="EMBL" id="QDS91712.1"/>
    </source>
</evidence>
<feature type="region of interest" description="Disordered" evidence="1">
    <location>
        <begin position="271"/>
        <end position="314"/>
    </location>
</feature>
<feature type="transmembrane region" description="Helical" evidence="2">
    <location>
        <begin position="12"/>
        <end position="29"/>
    </location>
</feature>
<feature type="transmembrane region" description="Helical" evidence="2">
    <location>
        <begin position="91"/>
        <end position="113"/>
    </location>
</feature>
<dbReference type="Pfam" id="PF01841">
    <property type="entry name" value="Transglut_core"/>
    <property type="match status" value="1"/>
</dbReference>
<sequence length="739" mass="81687">MPTSPRKRNETILLAILSITSVIPLRYFAESRGWLFAEIGVLVVALLVAKIAKTFGKPGRRKLQFLANFAIGLLIIAPVLFAVVARGSGSLIAFETSALTLFGTTSLVIALLATSERTRAMSLVTSGFLVLFSNSISDDPRAVWLAILWLTICVWHLVANHWERLDLCLPDSVRPTSGVRPASVLLAATLCIIGGLLIHDRFGESDHLAFGFMPTSGGSKWSDPAARSGVGTGDAAIAAKDHADSFGAVDSDIFLESPEPSLFDMFNDTIGEPKKKKSERSQGLANQNAIQTHERTAKSEKGGASFSTDRMTPKKHHHFDDAVEASVVQWDGPTGIRLAMNRFDTFDGKDWTNSAKLADEKLQRIEIDKHVWFFDRKLQPKAFENSDDVEVNLLKVLRLDSTRLPAPMMTAGLHIKDVDRKDFFAIDNDGSLYMPGREKIPPLTVVNLASVKVMEDELLTLLTSDSSTPQPASAKGVSGRGPSAYEQLQAIVKELRSNFTLDRNTSTTTDDPVAEFLRNRRGGDHLFATVAALKAREIGLQSRIVTGFYVRPDSFDIAAGHACLTPDDVHVWTEIRLDDGRWFEIEPTPGYREPVYTPSTWLVAKRFAGAYWIHGLAIIFAFALLAFTRLIWIEWLLTVGWSLSWPLGRQRQLRLAMQIVETRAKLAGKQRPVGTPQRDWMESLVACDLPLRTRVREFCNDADMSIFGGGTTIDRGRLSGVVRGLNTRRLKQFNNGGTV</sequence>
<gene>
    <name evidence="4" type="ORF">FF011L_04450</name>
</gene>
<reference evidence="4 5" key="1">
    <citation type="submission" date="2019-02" db="EMBL/GenBank/DDBJ databases">
        <title>Deep-cultivation of Planctomycetes and their phenomic and genomic characterization uncovers novel biology.</title>
        <authorList>
            <person name="Wiegand S."/>
            <person name="Jogler M."/>
            <person name="Boedeker C."/>
            <person name="Pinto D."/>
            <person name="Vollmers J."/>
            <person name="Rivas-Marin E."/>
            <person name="Kohn T."/>
            <person name="Peeters S.H."/>
            <person name="Heuer A."/>
            <person name="Rast P."/>
            <person name="Oberbeckmann S."/>
            <person name="Bunk B."/>
            <person name="Jeske O."/>
            <person name="Meyerdierks A."/>
            <person name="Storesund J.E."/>
            <person name="Kallscheuer N."/>
            <person name="Luecker S."/>
            <person name="Lage O.M."/>
            <person name="Pohl T."/>
            <person name="Merkel B.J."/>
            <person name="Hornburger P."/>
            <person name="Mueller R.-W."/>
            <person name="Bruemmer F."/>
            <person name="Labrenz M."/>
            <person name="Spormann A.M."/>
            <person name="Op den Camp H."/>
            <person name="Overmann J."/>
            <person name="Amann R."/>
            <person name="Jetten M.S.M."/>
            <person name="Mascher T."/>
            <person name="Medema M.H."/>
            <person name="Devos D.P."/>
            <person name="Kaster A.-K."/>
            <person name="Ovreas L."/>
            <person name="Rohde M."/>
            <person name="Galperin M.Y."/>
            <person name="Jogler C."/>
        </authorList>
    </citation>
    <scope>NUCLEOTIDE SEQUENCE [LARGE SCALE GENOMIC DNA]</scope>
    <source>
        <strain evidence="4 5">FF011L</strain>
    </source>
</reference>
<dbReference type="Proteomes" id="UP000320672">
    <property type="component" value="Chromosome"/>
</dbReference>
<dbReference type="InterPro" id="IPR038765">
    <property type="entry name" value="Papain-like_cys_pep_sf"/>
</dbReference>
<dbReference type="RefSeq" id="WP_145349813.1">
    <property type="nucleotide sequence ID" value="NZ_CP036262.1"/>
</dbReference>
<dbReference type="EMBL" id="CP036262">
    <property type="protein sequence ID" value="QDS91712.1"/>
    <property type="molecule type" value="Genomic_DNA"/>
</dbReference>
<keyword evidence="5" id="KW-1185">Reference proteome</keyword>
<dbReference type="OrthoDB" id="231513at2"/>
<evidence type="ECO:0000256" key="2">
    <source>
        <dbReference type="SAM" id="Phobius"/>
    </source>
</evidence>
<name>A0A517M9Z5_9BACT</name>
<dbReference type="SUPFAM" id="SSF54001">
    <property type="entry name" value="Cysteine proteinases"/>
    <property type="match status" value="1"/>
</dbReference>
<dbReference type="SMART" id="SM00460">
    <property type="entry name" value="TGc"/>
    <property type="match status" value="1"/>
</dbReference>
<dbReference type="InterPro" id="IPR002931">
    <property type="entry name" value="Transglutaminase-like"/>
</dbReference>
<keyword evidence="2" id="KW-0812">Transmembrane</keyword>
<feature type="compositionally biased region" description="Basic and acidic residues" evidence="1">
    <location>
        <begin position="292"/>
        <end position="301"/>
    </location>
</feature>
<keyword evidence="2" id="KW-0472">Membrane</keyword>
<dbReference type="KEGG" id="rml:FF011L_04450"/>
<evidence type="ECO:0000313" key="5">
    <source>
        <dbReference type="Proteomes" id="UP000320672"/>
    </source>
</evidence>
<feature type="compositionally biased region" description="Polar residues" evidence="1">
    <location>
        <begin position="281"/>
        <end position="291"/>
    </location>
</feature>
<feature type="domain" description="Transglutaminase-like" evidence="3">
    <location>
        <begin position="516"/>
        <end position="589"/>
    </location>
</feature>
<protein>
    <submittedName>
        <fullName evidence="4">Transglutaminase-like superfamily protein</fullName>
    </submittedName>
</protein>
<dbReference type="InterPro" id="IPR052901">
    <property type="entry name" value="Bact_TGase-like"/>
</dbReference>
<evidence type="ECO:0000256" key="1">
    <source>
        <dbReference type="SAM" id="MobiDB-lite"/>
    </source>
</evidence>
<dbReference type="AlphaFoldDB" id="A0A517M9Z5"/>
<dbReference type="Gene3D" id="3.10.620.30">
    <property type="match status" value="1"/>
</dbReference>
<feature type="transmembrane region" description="Helical" evidence="2">
    <location>
        <begin position="179"/>
        <end position="198"/>
    </location>
</feature>
<feature type="transmembrane region" description="Helical" evidence="2">
    <location>
        <begin position="611"/>
        <end position="632"/>
    </location>
</feature>
<evidence type="ECO:0000259" key="3">
    <source>
        <dbReference type="SMART" id="SM00460"/>
    </source>
</evidence>
<proteinExistence type="predicted"/>
<keyword evidence="2" id="KW-1133">Transmembrane helix</keyword>
<dbReference type="PANTHER" id="PTHR42736">
    <property type="entry name" value="PROTEIN-GLUTAMINE GAMMA-GLUTAMYLTRANSFERASE"/>
    <property type="match status" value="1"/>
</dbReference>
<accession>A0A517M9Z5</accession>
<dbReference type="PANTHER" id="PTHR42736:SF1">
    <property type="entry name" value="PROTEIN-GLUTAMINE GAMMA-GLUTAMYLTRANSFERASE"/>
    <property type="match status" value="1"/>
</dbReference>
<feature type="transmembrane region" description="Helical" evidence="2">
    <location>
        <begin position="142"/>
        <end position="159"/>
    </location>
</feature>
<organism evidence="4 5">
    <name type="scientific">Roseimaritima multifibrata</name>
    <dbReference type="NCBI Taxonomy" id="1930274"/>
    <lineage>
        <taxon>Bacteria</taxon>
        <taxon>Pseudomonadati</taxon>
        <taxon>Planctomycetota</taxon>
        <taxon>Planctomycetia</taxon>
        <taxon>Pirellulales</taxon>
        <taxon>Pirellulaceae</taxon>
        <taxon>Roseimaritima</taxon>
    </lineage>
</organism>
<feature type="transmembrane region" description="Helical" evidence="2">
    <location>
        <begin position="65"/>
        <end position="85"/>
    </location>
</feature>